<keyword evidence="6" id="KW-0067">ATP-binding</keyword>
<dbReference type="STRING" id="67767.A0A0J7KXG6"/>
<gene>
    <name evidence="9" type="ORF">RF55_4590</name>
</gene>
<comment type="caution">
    <text evidence="9">The sequence shown here is derived from an EMBL/GenBank/DDBJ whole genome shotgun (WGS) entry which is preliminary data.</text>
</comment>
<evidence type="ECO:0000256" key="7">
    <source>
        <dbReference type="SAM" id="Coils"/>
    </source>
</evidence>
<evidence type="ECO:0000256" key="8">
    <source>
        <dbReference type="SAM" id="MobiDB-lite"/>
    </source>
</evidence>
<dbReference type="GO" id="GO:0006955">
    <property type="term" value="P:immune response"/>
    <property type="evidence" value="ECO:0007669"/>
    <property type="project" value="TreeGrafter"/>
</dbReference>
<keyword evidence="4" id="KW-0547">Nucleotide-binding</keyword>
<evidence type="ECO:0000313" key="9">
    <source>
        <dbReference type="EMBL" id="KMQ95212.1"/>
    </source>
</evidence>
<feature type="region of interest" description="Disordered" evidence="8">
    <location>
        <begin position="150"/>
        <end position="170"/>
    </location>
</feature>
<dbReference type="Proteomes" id="UP000036403">
    <property type="component" value="Unassembled WGS sequence"/>
</dbReference>
<evidence type="ECO:0000256" key="4">
    <source>
        <dbReference type="ARBA" id="ARBA00022741"/>
    </source>
</evidence>
<dbReference type="GO" id="GO:0007254">
    <property type="term" value="P:JNK cascade"/>
    <property type="evidence" value="ECO:0007669"/>
    <property type="project" value="TreeGrafter"/>
</dbReference>
<accession>A0A0J7KXG6</accession>
<dbReference type="PANTHER" id="PTHR46716">
    <property type="entry name" value="MITOGEN-ACTIVATED PROTEIN KINASE KINASE KINASE 7"/>
    <property type="match status" value="1"/>
</dbReference>
<keyword evidence="3" id="KW-0808">Transferase</keyword>
<evidence type="ECO:0000256" key="1">
    <source>
        <dbReference type="ARBA" id="ARBA00006529"/>
    </source>
</evidence>
<dbReference type="OrthoDB" id="10261027at2759"/>
<evidence type="ECO:0000256" key="2">
    <source>
        <dbReference type="ARBA" id="ARBA00022527"/>
    </source>
</evidence>
<dbReference type="PANTHER" id="PTHR46716:SF1">
    <property type="entry name" value="MITOGEN-ACTIVATED PROTEIN KINASE KINASE KINASE 7"/>
    <property type="match status" value="1"/>
</dbReference>
<keyword evidence="10" id="KW-1185">Reference proteome</keyword>
<evidence type="ECO:0000256" key="5">
    <source>
        <dbReference type="ARBA" id="ARBA00022777"/>
    </source>
</evidence>
<dbReference type="AlphaFoldDB" id="A0A0J7KXG6"/>
<reference evidence="9 10" key="1">
    <citation type="submission" date="2015-04" db="EMBL/GenBank/DDBJ databases">
        <title>Lasius niger genome sequencing.</title>
        <authorList>
            <person name="Konorov E.A."/>
            <person name="Nikitin M.A."/>
            <person name="Kirill M.V."/>
            <person name="Chang P."/>
        </authorList>
    </citation>
    <scope>NUCLEOTIDE SEQUENCE [LARGE SCALE GENOMIC DNA]</scope>
    <source>
        <tissue evidence="9">Whole</tissue>
    </source>
</reference>
<protein>
    <submittedName>
        <fullName evidence="9">Mitogen-activated protein kinase kinase kinase 7</fullName>
    </submittedName>
</protein>
<dbReference type="GO" id="GO:0043123">
    <property type="term" value="P:positive regulation of canonical NF-kappaB signal transduction"/>
    <property type="evidence" value="ECO:0007669"/>
    <property type="project" value="TreeGrafter"/>
</dbReference>
<proteinExistence type="inferred from homology"/>
<evidence type="ECO:0000256" key="6">
    <source>
        <dbReference type="ARBA" id="ARBA00022840"/>
    </source>
</evidence>
<sequence length="170" mass="19082">MCDDYPEIVGTDTLKRCWVLLRSSTTSEDLGNVCRLLDADLRPLTPDDTCKRSREIFEEHKQIAQEYLKVQTEIALLSQHKNEMLKNLSIDSLRQQQELRKLEDEKESLLKLCRNLQRQLQIMKDQRIKGALTNAAAAAAAAAATPTIGPAVSGNNGWVVVPRPDPSRLS</sequence>
<evidence type="ECO:0000313" key="10">
    <source>
        <dbReference type="Proteomes" id="UP000036403"/>
    </source>
</evidence>
<comment type="similarity">
    <text evidence="1">Belongs to the protein kinase superfamily. STE Ser/Thr protein kinase family. MAP kinase kinase kinase subfamily.</text>
</comment>
<name>A0A0J7KXG6_LASNI</name>
<evidence type="ECO:0000256" key="3">
    <source>
        <dbReference type="ARBA" id="ARBA00022679"/>
    </source>
</evidence>
<dbReference type="GO" id="GO:0004709">
    <property type="term" value="F:MAP kinase kinase kinase activity"/>
    <property type="evidence" value="ECO:0007669"/>
    <property type="project" value="TreeGrafter"/>
</dbReference>
<keyword evidence="2" id="KW-0723">Serine/threonine-protein kinase</keyword>
<dbReference type="PaxDb" id="67767-A0A0J7KXG6"/>
<dbReference type="EMBL" id="LBMM01002149">
    <property type="protein sequence ID" value="KMQ95212.1"/>
    <property type="molecule type" value="Genomic_DNA"/>
</dbReference>
<keyword evidence="7" id="KW-0175">Coiled coil</keyword>
<feature type="coiled-coil region" evidence="7">
    <location>
        <begin position="85"/>
        <end position="126"/>
    </location>
</feature>
<dbReference type="GO" id="GO:0005524">
    <property type="term" value="F:ATP binding"/>
    <property type="evidence" value="ECO:0007669"/>
    <property type="project" value="UniProtKB-KW"/>
</dbReference>
<organism evidence="9 10">
    <name type="scientific">Lasius niger</name>
    <name type="common">Black garden ant</name>
    <dbReference type="NCBI Taxonomy" id="67767"/>
    <lineage>
        <taxon>Eukaryota</taxon>
        <taxon>Metazoa</taxon>
        <taxon>Ecdysozoa</taxon>
        <taxon>Arthropoda</taxon>
        <taxon>Hexapoda</taxon>
        <taxon>Insecta</taxon>
        <taxon>Pterygota</taxon>
        <taxon>Neoptera</taxon>
        <taxon>Endopterygota</taxon>
        <taxon>Hymenoptera</taxon>
        <taxon>Apocrita</taxon>
        <taxon>Aculeata</taxon>
        <taxon>Formicoidea</taxon>
        <taxon>Formicidae</taxon>
        <taxon>Formicinae</taxon>
        <taxon>Lasius</taxon>
        <taxon>Lasius</taxon>
    </lineage>
</organism>
<keyword evidence="5 9" id="KW-0418">Kinase</keyword>